<dbReference type="PANTHER" id="PTHR43460:SF1">
    <property type="entry name" value="METHYLTRANSFERASE TYPE 11 DOMAIN-CONTAINING PROTEIN"/>
    <property type="match status" value="1"/>
</dbReference>
<evidence type="ECO:0000259" key="1">
    <source>
        <dbReference type="Pfam" id="PF08241"/>
    </source>
</evidence>
<dbReference type="SUPFAM" id="SSF53335">
    <property type="entry name" value="S-adenosyl-L-methionine-dependent methyltransferases"/>
    <property type="match status" value="1"/>
</dbReference>
<proteinExistence type="predicted"/>
<accession>A0A7Y9Z9H5</accession>
<name>A0A7Y9Z9H5_9MICO</name>
<dbReference type="PANTHER" id="PTHR43460">
    <property type="entry name" value="METHYLTRANSFERASE"/>
    <property type="match status" value="1"/>
</dbReference>
<organism evidence="2 3">
    <name type="scientific">Demequina lutea</name>
    <dbReference type="NCBI Taxonomy" id="431489"/>
    <lineage>
        <taxon>Bacteria</taxon>
        <taxon>Bacillati</taxon>
        <taxon>Actinomycetota</taxon>
        <taxon>Actinomycetes</taxon>
        <taxon>Micrococcales</taxon>
        <taxon>Demequinaceae</taxon>
        <taxon>Demequina</taxon>
    </lineage>
</organism>
<dbReference type="GO" id="GO:0008757">
    <property type="term" value="F:S-adenosylmethionine-dependent methyltransferase activity"/>
    <property type="evidence" value="ECO:0007669"/>
    <property type="project" value="InterPro"/>
</dbReference>
<dbReference type="EMBL" id="JACBZO010000001">
    <property type="protein sequence ID" value="NYI40118.1"/>
    <property type="molecule type" value="Genomic_DNA"/>
</dbReference>
<feature type="domain" description="Methyltransferase type 11" evidence="1">
    <location>
        <begin position="52"/>
        <end position="139"/>
    </location>
</feature>
<dbReference type="GO" id="GO:0032259">
    <property type="term" value="P:methylation"/>
    <property type="evidence" value="ECO:0007669"/>
    <property type="project" value="UniProtKB-KW"/>
</dbReference>
<keyword evidence="2" id="KW-0489">Methyltransferase</keyword>
<evidence type="ECO:0000313" key="2">
    <source>
        <dbReference type="EMBL" id="NYI40118.1"/>
    </source>
</evidence>
<evidence type="ECO:0000313" key="3">
    <source>
        <dbReference type="Proteomes" id="UP000547973"/>
    </source>
</evidence>
<comment type="caution">
    <text evidence="2">The sequence shown here is derived from an EMBL/GenBank/DDBJ whole genome shotgun (WGS) entry which is preliminary data.</text>
</comment>
<keyword evidence="2" id="KW-0808">Transferase</keyword>
<dbReference type="InterPro" id="IPR029063">
    <property type="entry name" value="SAM-dependent_MTases_sf"/>
</dbReference>
<dbReference type="InterPro" id="IPR013216">
    <property type="entry name" value="Methyltransf_11"/>
</dbReference>
<gene>
    <name evidence="2" type="ORF">BKA03_000237</name>
</gene>
<reference evidence="2 3" key="1">
    <citation type="submission" date="2020-07" db="EMBL/GenBank/DDBJ databases">
        <title>Sequencing the genomes of 1000 actinobacteria strains.</title>
        <authorList>
            <person name="Klenk H.-P."/>
        </authorList>
    </citation>
    <scope>NUCLEOTIDE SEQUENCE [LARGE SCALE GENOMIC DNA]</scope>
    <source>
        <strain evidence="2 3">DSM 19970</strain>
    </source>
</reference>
<dbReference type="Pfam" id="PF08241">
    <property type="entry name" value="Methyltransf_11"/>
    <property type="match status" value="1"/>
</dbReference>
<dbReference type="AlphaFoldDB" id="A0A7Y9Z9H5"/>
<sequence>MRAFDDLVAEADAADVSGWDFGWLDGRASEERPPWGYARLLAERLTTVDSALDLDTGGGEVLGEARSFPARMVATEGWPPNLQRARSTLRPRGVDVVDVAPGKPLPFPDATFALVTARHPVAPDWREIHRVLRPGGSYFAQHVGPASAFELIEEFRGPLGNEREARDPAAESSAARAAGLEVTALLTASCRMEFHDVGAVVWTLRKCVWWVPDFSVDKYRGTLLRLDSQMRRGIPFVATSTRHLIEARRPARATTSAPW</sequence>
<dbReference type="OrthoDB" id="9795864at2"/>
<dbReference type="InterPro" id="IPR052939">
    <property type="entry name" value="23S_rRNA_MeTrnsfrase_RlmA"/>
</dbReference>
<dbReference type="CDD" id="cd02440">
    <property type="entry name" value="AdoMet_MTases"/>
    <property type="match status" value="1"/>
</dbReference>
<dbReference type="Gene3D" id="3.40.50.150">
    <property type="entry name" value="Vaccinia Virus protein VP39"/>
    <property type="match status" value="1"/>
</dbReference>
<dbReference type="RefSeq" id="WP_062074890.1">
    <property type="nucleotide sequence ID" value="NZ_BBRC01000004.1"/>
</dbReference>
<protein>
    <submittedName>
        <fullName evidence="2">SAM-dependent methyltransferase</fullName>
    </submittedName>
</protein>
<dbReference type="Proteomes" id="UP000547973">
    <property type="component" value="Unassembled WGS sequence"/>
</dbReference>
<keyword evidence="3" id="KW-1185">Reference proteome</keyword>